<dbReference type="EnsemblMetazoa" id="AFAF011023-RA">
    <property type="protein sequence ID" value="AFAF011023-PA"/>
    <property type="gene ID" value="AFAF011023"/>
</dbReference>
<protein>
    <submittedName>
        <fullName evidence="2">Uncharacterized protein</fullName>
    </submittedName>
</protein>
<reference evidence="2" key="2">
    <citation type="submission" date="2020-05" db="UniProtKB">
        <authorList>
            <consortium name="EnsemblMetazoa"/>
        </authorList>
    </citation>
    <scope>IDENTIFICATION</scope>
    <source>
        <strain evidence="2">FAR1</strain>
    </source>
</reference>
<evidence type="ECO:0000313" key="2">
    <source>
        <dbReference type="EnsemblMetazoa" id="AFAF011023-PA"/>
    </source>
</evidence>
<evidence type="ECO:0000256" key="1">
    <source>
        <dbReference type="SAM" id="MobiDB-lite"/>
    </source>
</evidence>
<dbReference type="EMBL" id="AXCN02002201">
    <property type="status" value="NOT_ANNOTATED_CDS"/>
    <property type="molecule type" value="Genomic_DNA"/>
</dbReference>
<feature type="compositionally biased region" description="Polar residues" evidence="1">
    <location>
        <begin position="21"/>
        <end position="30"/>
    </location>
</feature>
<name>A0A182QIR6_9DIPT</name>
<reference evidence="3" key="1">
    <citation type="submission" date="2014-01" db="EMBL/GenBank/DDBJ databases">
        <title>The Genome Sequence of Anopheles farauti FAR1 (V2).</title>
        <authorList>
            <consortium name="The Broad Institute Genomics Platform"/>
            <person name="Neafsey D.E."/>
            <person name="Besansky N."/>
            <person name="Howell P."/>
            <person name="Walton C."/>
            <person name="Young S.K."/>
            <person name="Zeng Q."/>
            <person name="Gargeya S."/>
            <person name="Fitzgerald M."/>
            <person name="Haas B."/>
            <person name="Abouelleil A."/>
            <person name="Allen A.W."/>
            <person name="Alvarado L."/>
            <person name="Arachchi H.M."/>
            <person name="Berlin A.M."/>
            <person name="Chapman S.B."/>
            <person name="Gainer-Dewar J."/>
            <person name="Goldberg J."/>
            <person name="Griggs A."/>
            <person name="Gujja S."/>
            <person name="Hansen M."/>
            <person name="Howarth C."/>
            <person name="Imamovic A."/>
            <person name="Ireland A."/>
            <person name="Larimer J."/>
            <person name="McCowan C."/>
            <person name="Murphy C."/>
            <person name="Pearson M."/>
            <person name="Poon T.W."/>
            <person name="Priest M."/>
            <person name="Roberts A."/>
            <person name="Saif S."/>
            <person name="Shea T."/>
            <person name="Sisk P."/>
            <person name="Sykes S."/>
            <person name="Wortman J."/>
            <person name="Nusbaum C."/>
            <person name="Birren B."/>
        </authorList>
    </citation>
    <scope>NUCLEOTIDE SEQUENCE [LARGE SCALE GENOMIC DNA]</scope>
    <source>
        <strain evidence="3">FAR1</strain>
    </source>
</reference>
<dbReference type="VEuPathDB" id="VectorBase:AFAF011023"/>
<feature type="region of interest" description="Disordered" evidence="1">
    <location>
        <begin position="1"/>
        <end position="60"/>
    </location>
</feature>
<dbReference type="STRING" id="69004.A0A182QIR6"/>
<evidence type="ECO:0000313" key="3">
    <source>
        <dbReference type="Proteomes" id="UP000075886"/>
    </source>
</evidence>
<accession>A0A182QIR6</accession>
<feature type="compositionally biased region" description="Polar residues" evidence="1">
    <location>
        <begin position="50"/>
        <end position="60"/>
    </location>
</feature>
<dbReference type="Proteomes" id="UP000075886">
    <property type="component" value="Unassembled WGS sequence"/>
</dbReference>
<organism evidence="2 3">
    <name type="scientific">Anopheles farauti</name>
    <dbReference type="NCBI Taxonomy" id="69004"/>
    <lineage>
        <taxon>Eukaryota</taxon>
        <taxon>Metazoa</taxon>
        <taxon>Ecdysozoa</taxon>
        <taxon>Arthropoda</taxon>
        <taxon>Hexapoda</taxon>
        <taxon>Insecta</taxon>
        <taxon>Pterygota</taxon>
        <taxon>Neoptera</taxon>
        <taxon>Endopterygota</taxon>
        <taxon>Diptera</taxon>
        <taxon>Nematocera</taxon>
        <taxon>Culicoidea</taxon>
        <taxon>Culicidae</taxon>
        <taxon>Anophelinae</taxon>
        <taxon>Anopheles</taxon>
    </lineage>
</organism>
<dbReference type="AlphaFoldDB" id="A0A182QIR6"/>
<sequence length="431" mass="46621">MAAAAAAKKMKRNEPNRASAAITSESTQNLVLDAATLEEEDNVSPDGPFNTPQLPETNGPNEPLVLYEPSAQSYDSGTLDLPTIVKYQCIDEDMAENATGYQISENGCNVEIDTATAVAAAPAATDDESITVITLQNLDDQTHTTCIRTDVTQSLEPTLINELTPVEIKYDEYDQPAGNLVVTCDGTMVQDGGLYSAPAATNTLTQIQRSNTQQMIDWPPPPIGTETVPYVVYANMYGSCNGTVIIPDQLPVGPTVQNIKQQEQQEQNDVPPDTASEQNAPDVVMVNSGGIYMSEKTPKSESQSNPPECADVIVKTSNCEIETEEPRISENHLPVVKETVNQGEEEQNENMEEEMDEEDGDGGFSLEDIDLNSLVLVESQDAVDPNRTFYEIYISNPDTGQLSDKPLDVPADVIENIRQILEAGGGGGSER</sequence>
<proteinExistence type="predicted"/>
<feature type="region of interest" description="Disordered" evidence="1">
    <location>
        <begin position="261"/>
        <end position="280"/>
    </location>
</feature>
<keyword evidence="3" id="KW-1185">Reference proteome</keyword>